<dbReference type="EMBL" id="LQOF01000288">
    <property type="protein sequence ID" value="KXT67674.1"/>
    <property type="molecule type" value="Genomic_DNA"/>
</dbReference>
<organism evidence="1 2">
    <name type="scientific">Streptococcus gallolyticus</name>
    <dbReference type="NCBI Taxonomy" id="315405"/>
    <lineage>
        <taxon>Bacteria</taxon>
        <taxon>Bacillati</taxon>
        <taxon>Bacillota</taxon>
        <taxon>Bacilli</taxon>
        <taxon>Lactobacillales</taxon>
        <taxon>Streptococcaceae</taxon>
        <taxon>Streptococcus</taxon>
    </lineage>
</organism>
<name>A0A139MVW5_9STRE</name>
<dbReference type="Pfam" id="PF11114">
    <property type="entry name" value="Minor_capsid_2"/>
    <property type="match status" value="1"/>
</dbReference>
<dbReference type="Proteomes" id="UP000070198">
    <property type="component" value="Unassembled WGS sequence"/>
</dbReference>
<accession>A0A139MVW5</accession>
<dbReference type="AlphaFoldDB" id="A0A139MVW5"/>
<proteinExistence type="predicted"/>
<dbReference type="RefSeq" id="WP_061458813.1">
    <property type="nucleotide sequence ID" value="NZ_KQ968748.1"/>
</dbReference>
<evidence type="ECO:0000313" key="2">
    <source>
        <dbReference type="Proteomes" id="UP000070198"/>
    </source>
</evidence>
<comment type="caution">
    <text evidence="1">The sequence shown here is derived from an EMBL/GenBank/DDBJ whole genome shotgun (WGS) entry which is preliminary data.</text>
</comment>
<gene>
    <name evidence="1" type="ORF">SGADD02_01310</name>
</gene>
<reference evidence="1 2" key="1">
    <citation type="submission" date="2016-01" db="EMBL/GenBank/DDBJ databases">
        <title>Highly variable Streptococcus oralis are common among viridans streptococci isolated from primates.</title>
        <authorList>
            <person name="Denapaite D."/>
            <person name="Rieger M."/>
            <person name="Koendgen S."/>
            <person name="Brueckner R."/>
            <person name="Ochigava I."/>
            <person name="Kappeler P."/>
            <person name="Maetz-Rensing K."/>
            <person name="Leendertz F."/>
            <person name="Hakenbeck R."/>
        </authorList>
    </citation>
    <scope>NUCLEOTIDE SEQUENCE [LARGE SCALE GENOMIC DNA]</scope>
    <source>
        <strain evidence="1 2">DD02</strain>
    </source>
</reference>
<protein>
    <submittedName>
        <fullName evidence="1">Phage minor capsid protein</fullName>
    </submittedName>
</protein>
<dbReference type="InterPro" id="IPR021080">
    <property type="entry name" value="Minor_capsid_protein"/>
</dbReference>
<dbReference type="PATRIC" id="fig|315405.11.peg.1557"/>
<sequence>MSFFVRTKTDISRVEKKVSNDNILKGKRALANQVLLDADKYIPKKDGALRASGQIAIDGSNVSWNTVYARAQYYGTNGIVTFNHYTTPGTGKLWYDTAQKANSDKWKRVAAKGMGL</sequence>
<evidence type="ECO:0000313" key="1">
    <source>
        <dbReference type="EMBL" id="KXT67674.1"/>
    </source>
</evidence>